<comment type="caution">
    <text evidence="10">The sequence shown here is derived from an EMBL/GenBank/DDBJ whole genome shotgun (WGS) entry which is preliminary data.</text>
</comment>
<dbReference type="FunFam" id="2.60.40.200:FF:000007">
    <property type="entry name" value="Cell surface Cu-only superoxide dismutase 5"/>
    <property type="match status" value="1"/>
</dbReference>
<gene>
    <name evidence="10" type="ORF">PHISCL_08360</name>
</gene>
<comment type="subcellular location">
    <subcellularLocation>
        <location evidence="1">Cell envelope</location>
    </subcellularLocation>
    <subcellularLocation>
        <location evidence="2">Secreted</location>
    </subcellularLocation>
</comment>
<dbReference type="GO" id="GO:0046872">
    <property type="term" value="F:metal ion binding"/>
    <property type="evidence" value="ECO:0007669"/>
    <property type="project" value="InterPro"/>
</dbReference>
<dbReference type="STRING" id="2070753.A0A3A2ZAP6"/>
<feature type="chain" id="PRO_5017239225" description="superoxide dismutase" evidence="8">
    <location>
        <begin position="19"/>
        <end position="189"/>
    </location>
</feature>
<comment type="catalytic activity">
    <reaction evidence="7">
        <text>2 superoxide + 2 H(+) = H2O2 + O2</text>
        <dbReference type="Rhea" id="RHEA:20696"/>
        <dbReference type="ChEBI" id="CHEBI:15378"/>
        <dbReference type="ChEBI" id="CHEBI:15379"/>
        <dbReference type="ChEBI" id="CHEBI:16240"/>
        <dbReference type="ChEBI" id="CHEBI:18421"/>
        <dbReference type="EC" id="1.15.1.1"/>
    </reaction>
</comment>
<evidence type="ECO:0000259" key="9">
    <source>
        <dbReference type="Pfam" id="PF00080"/>
    </source>
</evidence>
<name>A0A3A2ZAP6_9EURO</name>
<dbReference type="GO" id="GO:0005576">
    <property type="term" value="C:extracellular region"/>
    <property type="evidence" value="ECO:0007669"/>
    <property type="project" value="UniProtKB-SubCell"/>
</dbReference>
<dbReference type="OrthoDB" id="159229at2759"/>
<proteinExistence type="inferred from homology"/>
<sequence>MRLHFLTSLLTPLPLVLGIPTPNSETFRTAPITFNNPQDALFEATLFDKSNTTVRGWITAWAPPSGVGVKIHADFWGLPDNGPYEYHIHEHQIPYEGNCYKAGGHLDPYSRGIDPPCNPDKPQTCQLGDFSGKHGPIFVAPDEPFETEYTDLFISTDENSPAFFGNKSLVVHAPDGSRLNCGNFMQVRH</sequence>
<feature type="signal peptide" evidence="8">
    <location>
        <begin position="1"/>
        <end position="18"/>
    </location>
</feature>
<dbReference type="InterPro" id="IPR036423">
    <property type="entry name" value="SOD-like_Cu/Zn_dom_sf"/>
</dbReference>
<dbReference type="GO" id="GO:0004784">
    <property type="term" value="F:superoxide dismutase activity"/>
    <property type="evidence" value="ECO:0007669"/>
    <property type="project" value="UniProtKB-EC"/>
</dbReference>
<evidence type="ECO:0000313" key="11">
    <source>
        <dbReference type="Proteomes" id="UP000266188"/>
    </source>
</evidence>
<evidence type="ECO:0000256" key="1">
    <source>
        <dbReference type="ARBA" id="ARBA00004196"/>
    </source>
</evidence>
<keyword evidence="6" id="KW-0049">Antioxidant</keyword>
<evidence type="ECO:0000256" key="2">
    <source>
        <dbReference type="ARBA" id="ARBA00004613"/>
    </source>
</evidence>
<evidence type="ECO:0000256" key="6">
    <source>
        <dbReference type="ARBA" id="ARBA00022862"/>
    </source>
</evidence>
<dbReference type="InterPro" id="IPR001424">
    <property type="entry name" value="SOD_Cu_Zn_dom"/>
</dbReference>
<protein>
    <recommendedName>
        <fullName evidence="4">superoxide dismutase</fullName>
        <ecNumber evidence="4">1.15.1.1</ecNumber>
    </recommendedName>
</protein>
<accession>A0A3A2ZAP6</accession>
<dbReference type="Gene3D" id="2.60.40.200">
    <property type="entry name" value="Superoxide dismutase, copper/zinc binding domain"/>
    <property type="match status" value="1"/>
</dbReference>
<organism evidence="10 11">
    <name type="scientific">Aspergillus sclerotialis</name>
    <dbReference type="NCBI Taxonomy" id="2070753"/>
    <lineage>
        <taxon>Eukaryota</taxon>
        <taxon>Fungi</taxon>
        <taxon>Dikarya</taxon>
        <taxon>Ascomycota</taxon>
        <taxon>Pezizomycotina</taxon>
        <taxon>Eurotiomycetes</taxon>
        <taxon>Eurotiomycetidae</taxon>
        <taxon>Eurotiales</taxon>
        <taxon>Aspergillaceae</taxon>
        <taxon>Aspergillus</taxon>
        <taxon>Aspergillus subgen. Polypaecilum</taxon>
    </lineage>
</organism>
<keyword evidence="5" id="KW-0964">Secreted</keyword>
<keyword evidence="8" id="KW-0732">Signal</keyword>
<reference evidence="11" key="1">
    <citation type="submission" date="2017-02" db="EMBL/GenBank/DDBJ databases">
        <authorList>
            <person name="Tafer H."/>
            <person name="Lopandic K."/>
        </authorList>
    </citation>
    <scope>NUCLEOTIDE SEQUENCE [LARGE SCALE GENOMIC DNA]</scope>
    <source>
        <strain evidence="11">CBS 366.77</strain>
    </source>
</reference>
<dbReference type="Pfam" id="PF00080">
    <property type="entry name" value="Sod_Cu"/>
    <property type="match status" value="1"/>
</dbReference>
<evidence type="ECO:0000256" key="5">
    <source>
        <dbReference type="ARBA" id="ARBA00022525"/>
    </source>
</evidence>
<dbReference type="SUPFAM" id="SSF49329">
    <property type="entry name" value="Cu,Zn superoxide dismutase-like"/>
    <property type="match status" value="1"/>
</dbReference>
<dbReference type="EMBL" id="MVGC01000422">
    <property type="protein sequence ID" value="RJE19303.1"/>
    <property type="molecule type" value="Genomic_DNA"/>
</dbReference>
<dbReference type="EC" id="1.15.1.1" evidence="4"/>
<evidence type="ECO:0000256" key="8">
    <source>
        <dbReference type="SAM" id="SignalP"/>
    </source>
</evidence>
<dbReference type="Proteomes" id="UP000266188">
    <property type="component" value="Unassembled WGS sequence"/>
</dbReference>
<feature type="domain" description="Superoxide dismutase copper/zinc binding" evidence="9">
    <location>
        <begin position="65"/>
        <end position="174"/>
    </location>
</feature>
<evidence type="ECO:0000256" key="3">
    <source>
        <dbReference type="ARBA" id="ARBA00010457"/>
    </source>
</evidence>
<evidence type="ECO:0000313" key="10">
    <source>
        <dbReference type="EMBL" id="RJE19303.1"/>
    </source>
</evidence>
<evidence type="ECO:0000256" key="4">
    <source>
        <dbReference type="ARBA" id="ARBA00012682"/>
    </source>
</evidence>
<dbReference type="AlphaFoldDB" id="A0A3A2ZAP6"/>
<evidence type="ECO:0000256" key="7">
    <source>
        <dbReference type="ARBA" id="ARBA00049204"/>
    </source>
</evidence>
<comment type="similarity">
    <text evidence="3">Belongs to the Cu-Zn superoxide dismutase family.</text>
</comment>
<keyword evidence="11" id="KW-1185">Reference proteome</keyword>